<reference evidence="1" key="1">
    <citation type="submission" date="2019-04" db="EMBL/GenBank/DDBJ databases">
        <title>Microbes associate with the intestines of laboratory mice.</title>
        <authorList>
            <person name="Navarre W."/>
            <person name="Wong E."/>
            <person name="Huang K."/>
            <person name="Tropini C."/>
            <person name="Ng K."/>
            <person name="Yu B."/>
        </authorList>
    </citation>
    <scope>NUCLEOTIDE SEQUENCE</scope>
    <source>
        <strain evidence="1">NM72_1-8</strain>
    </source>
</reference>
<keyword evidence="2" id="KW-1185">Reference proteome</keyword>
<proteinExistence type="predicted"/>
<protein>
    <submittedName>
        <fullName evidence="1">Uncharacterized protein</fullName>
    </submittedName>
</protein>
<accession>A0AC61QUX9</accession>
<sequence length="141" mass="16502">MARESMYRSFTLRLRKNDKKEAAIIRILDSLDPEVAKSKNKLIIEAIEFYVAHYGEDELTLQASDDNRYVTRKELQESLDEMKVFIQELNSNCQKDVYENIVYSMFGRLIPNGTMPVMETEKTDSNEEVDESVMDDVMKWS</sequence>
<name>A0AC61QUX9_9FIRM</name>
<evidence type="ECO:0000313" key="1">
    <source>
        <dbReference type="EMBL" id="TGX96167.1"/>
    </source>
</evidence>
<organism evidence="1 2">
    <name type="scientific">Hominisplanchenecus murintestinalis</name>
    <dbReference type="NCBI Taxonomy" id="2941517"/>
    <lineage>
        <taxon>Bacteria</taxon>
        <taxon>Bacillati</taxon>
        <taxon>Bacillota</taxon>
        <taxon>Clostridia</taxon>
        <taxon>Lachnospirales</taxon>
        <taxon>Lachnospiraceae</taxon>
        <taxon>Hominisplanchenecus</taxon>
    </lineage>
</organism>
<dbReference type="Proteomes" id="UP000307720">
    <property type="component" value="Unassembled WGS sequence"/>
</dbReference>
<gene>
    <name evidence="1" type="ORF">E5357_17100</name>
</gene>
<evidence type="ECO:0000313" key="2">
    <source>
        <dbReference type="Proteomes" id="UP000307720"/>
    </source>
</evidence>
<dbReference type="EMBL" id="SRZB01000081">
    <property type="protein sequence ID" value="TGX96167.1"/>
    <property type="molecule type" value="Genomic_DNA"/>
</dbReference>
<comment type="caution">
    <text evidence="1">The sequence shown here is derived from an EMBL/GenBank/DDBJ whole genome shotgun (WGS) entry which is preliminary data.</text>
</comment>